<feature type="transmembrane region" description="Helical" evidence="1">
    <location>
        <begin position="54"/>
        <end position="70"/>
    </location>
</feature>
<sequence length="453" mass="49915">MARTLSERAHAAVEVVHENPVRFADRVFFVLATLASGWLAFLLVHQLVTAGWRHLWAFLPFWLIVTYLLLPRLHSLLSRVYVPNYFIGRSRTREGLLGDPVNLGFRGGLEQLHAAMLRAGWHRADEINLESSRRMVAATLLRRSYPDAPVSPLFVFQQRQAFTYQQEVAGNPAKRHHVRFWRCPEGWRLPGGKKVDWLAAGTYDRSVGLSHFTLQITHRIDADIDAERDHVLDTLTDPGAGNQGIAVRHLRNFSTGYHHRNGGGDAIRTDGDLPIVDLRQTRPASAEIRDVIAADDAEGRHRAAVPLTVAFGLLLMAVRVAVGAVSLAWLAGLSTASLSDLQVVAPLLEAGMAPELMTVLVRSVLVAYLLAYLVLAGLIFRRSNRARMLALTLSAISVSVYVVLWITGAPESTLATQVFGSALEILVMLALSGDTARLFTTVREPATAQRPSS</sequence>
<feature type="domain" description="LssY-like C-terminal" evidence="2">
    <location>
        <begin position="81"/>
        <end position="273"/>
    </location>
</feature>
<dbReference type="AlphaFoldDB" id="A0A9D2EBR6"/>
<dbReference type="Pfam" id="PF14067">
    <property type="entry name" value="LssY_C"/>
    <property type="match status" value="1"/>
</dbReference>
<reference evidence="3" key="1">
    <citation type="journal article" date="2021" name="PeerJ">
        <title>Extensive microbial diversity within the chicken gut microbiome revealed by metagenomics and culture.</title>
        <authorList>
            <person name="Gilroy R."/>
            <person name="Ravi A."/>
            <person name="Getino M."/>
            <person name="Pursley I."/>
            <person name="Horton D.L."/>
            <person name="Alikhan N.F."/>
            <person name="Baker D."/>
            <person name="Gharbi K."/>
            <person name="Hall N."/>
            <person name="Watson M."/>
            <person name="Adriaenssens E.M."/>
            <person name="Foster-Nyarko E."/>
            <person name="Jarju S."/>
            <person name="Secka A."/>
            <person name="Antonio M."/>
            <person name="Oren A."/>
            <person name="Chaudhuri R.R."/>
            <person name="La Ragione R."/>
            <person name="Hildebrand F."/>
            <person name="Pallen M.J."/>
        </authorList>
    </citation>
    <scope>NUCLEOTIDE SEQUENCE</scope>
    <source>
        <strain evidence="3">ChiGjej4B4-7305</strain>
    </source>
</reference>
<evidence type="ECO:0000313" key="4">
    <source>
        <dbReference type="Proteomes" id="UP000824037"/>
    </source>
</evidence>
<feature type="transmembrane region" description="Helical" evidence="1">
    <location>
        <begin position="414"/>
        <end position="433"/>
    </location>
</feature>
<keyword evidence="1" id="KW-1133">Transmembrane helix</keyword>
<evidence type="ECO:0000256" key="1">
    <source>
        <dbReference type="SAM" id="Phobius"/>
    </source>
</evidence>
<reference evidence="3" key="2">
    <citation type="submission" date="2021-04" db="EMBL/GenBank/DDBJ databases">
        <authorList>
            <person name="Gilroy R."/>
        </authorList>
    </citation>
    <scope>NUCLEOTIDE SEQUENCE</scope>
    <source>
        <strain evidence="3">ChiGjej4B4-7305</strain>
    </source>
</reference>
<accession>A0A9D2EBR6</accession>
<feature type="transmembrane region" description="Helical" evidence="1">
    <location>
        <begin position="309"/>
        <end position="331"/>
    </location>
</feature>
<dbReference type="Proteomes" id="UP000824037">
    <property type="component" value="Unassembled WGS sequence"/>
</dbReference>
<gene>
    <name evidence="3" type="ORF">H9815_03035</name>
</gene>
<feature type="transmembrane region" description="Helical" evidence="1">
    <location>
        <begin position="27"/>
        <end position="48"/>
    </location>
</feature>
<name>A0A9D2EBR6_9MICO</name>
<comment type="caution">
    <text evidence="3">The sequence shown here is derived from an EMBL/GenBank/DDBJ whole genome shotgun (WGS) entry which is preliminary data.</text>
</comment>
<dbReference type="EMBL" id="DXBY01000055">
    <property type="protein sequence ID" value="HIZ34729.1"/>
    <property type="molecule type" value="Genomic_DNA"/>
</dbReference>
<evidence type="ECO:0000313" key="3">
    <source>
        <dbReference type="EMBL" id="HIZ34729.1"/>
    </source>
</evidence>
<feature type="transmembrane region" description="Helical" evidence="1">
    <location>
        <begin position="359"/>
        <end position="380"/>
    </location>
</feature>
<dbReference type="InterPro" id="IPR025902">
    <property type="entry name" value="LssY-like-C_dom"/>
</dbReference>
<keyword evidence="1" id="KW-0812">Transmembrane</keyword>
<protein>
    <submittedName>
        <fullName evidence="3">LssY C-terminal domain-containing protein</fullName>
    </submittedName>
</protein>
<evidence type="ECO:0000259" key="2">
    <source>
        <dbReference type="Pfam" id="PF14067"/>
    </source>
</evidence>
<proteinExistence type="predicted"/>
<keyword evidence="1" id="KW-0472">Membrane</keyword>
<feature type="transmembrane region" description="Helical" evidence="1">
    <location>
        <begin position="389"/>
        <end position="408"/>
    </location>
</feature>
<organism evidence="3 4">
    <name type="scientific">Candidatus Ruania gallistercoris</name>
    <dbReference type="NCBI Taxonomy" id="2838746"/>
    <lineage>
        <taxon>Bacteria</taxon>
        <taxon>Bacillati</taxon>
        <taxon>Actinomycetota</taxon>
        <taxon>Actinomycetes</taxon>
        <taxon>Micrococcales</taxon>
        <taxon>Ruaniaceae</taxon>
        <taxon>Ruania</taxon>
    </lineage>
</organism>